<keyword evidence="2" id="KW-0479">Metal-binding</keyword>
<dbReference type="FunFam" id="2.60.40.420:FF:000021">
    <property type="entry name" value="Extracellular dihydrogeodin oxidase/laccase"/>
    <property type="match status" value="1"/>
</dbReference>
<dbReference type="EMBL" id="LN891068">
    <property type="protein sequence ID" value="CUS09849.1"/>
    <property type="molecule type" value="Genomic_DNA"/>
</dbReference>
<dbReference type="GO" id="GO:0005507">
    <property type="term" value="F:copper ion binding"/>
    <property type="evidence" value="ECO:0007669"/>
    <property type="project" value="InterPro"/>
</dbReference>
<dbReference type="SUPFAM" id="SSF49503">
    <property type="entry name" value="Cupredoxins"/>
    <property type="match status" value="3"/>
</dbReference>
<evidence type="ECO:0000256" key="3">
    <source>
        <dbReference type="ARBA" id="ARBA00022737"/>
    </source>
</evidence>
<dbReference type="CDD" id="cd13901">
    <property type="entry name" value="CuRO_3_MaLCC_like"/>
    <property type="match status" value="1"/>
</dbReference>
<reference evidence="11" key="1">
    <citation type="submission" date="2015-10" db="EMBL/GenBank/DDBJ databases">
        <authorList>
            <person name="Regsiter A."/>
            <person name="william w."/>
        </authorList>
    </citation>
    <scope>NUCLEOTIDE SEQUENCE</scope>
    <source>
        <strain evidence="11">Montdore</strain>
    </source>
</reference>
<gene>
    <name evidence="11" type="ORF">GSTUAT00006074001</name>
</gene>
<protein>
    <recommendedName>
        <fullName evidence="13">Laccase</fullName>
    </recommendedName>
</protein>
<dbReference type="InterPro" id="IPR011706">
    <property type="entry name" value="Cu-oxidase_C"/>
</dbReference>
<organism evidence="11 12">
    <name type="scientific">Tuber aestivum</name>
    <name type="common">summer truffle</name>
    <dbReference type="NCBI Taxonomy" id="59557"/>
    <lineage>
        <taxon>Eukaryota</taxon>
        <taxon>Fungi</taxon>
        <taxon>Dikarya</taxon>
        <taxon>Ascomycota</taxon>
        <taxon>Pezizomycotina</taxon>
        <taxon>Pezizomycetes</taxon>
        <taxon>Pezizales</taxon>
        <taxon>Tuberaceae</taxon>
        <taxon>Tuber</taxon>
    </lineage>
</organism>
<evidence type="ECO:0000313" key="11">
    <source>
        <dbReference type="EMBL" id="CUS09849.1"/>
    </source>
</evidence>
<feature type="chain" id="PRO_5012064392" description="Laccase" evidence="7">
    <location>
        <begin position="19"/>
        <end position="609"/>
    </location>
</feature>
<evidence type="ECO:0000256" key="1">
    <source>
        <dbReference type="ARBA" id="ARBA00010609"/>
    </source>
</evidence>
<evidence type="ECO:0008006" key="13">
    <source>
        <dbReference type="Google" id="ProtNLM"/>
    </source>
</evidence>
<dbReference type="PANTHER" id="PTHR11709">
    <property type="entry name" value="MULTI-COPPER OXIDASE"/>
    <property type="match status" value="1"/>
</dbReference>
<evidence type="ECO:0000256" key="7">
    <source>
        <dbReference type="SAM" id="SignalP"/>
    </source>
</evidence>
<dbReference type="FunFam" id="2.60.40.420:FF:000038">
    <property type="entry name" value="Extracellular dihydrogeodin oxidase/laccase"/>
    <property type="match status" value="1"/>
</dbReference>
<evidence type="ECO:0000256" key="2">
    <source>
        <dbReference type="ARBA" id="ARBA00022723"/>
    </source>
</evidence>
<dbReference type="Pfam" id="PF07731">
    <property type="entry name" value="Cu-oxidase_2"/>
    <property type="match status" value="1"/>
</dbReference>
<dbReference type="CDD" id="cd13880">
    <property type="entry name" value="CuRO_2_MaLCC_like"/>
    <property type="match status" value="1"/>
</dbReference>
<evidence type="ECO:0000256" key="6">
    <source>
        <dbReference type="ARBA" id="ARBA00023180"/>
    </source>
</evidence>
<feature type="domain" description="Plastocyanin-like" evidence="10">
    <location>
        <begin position="80"/>
        <end position="213"/>
    </location>
</feature>
<sequence>MRLSACLGVVIITTTVSAFPSLFAAPVTEDSAPELFPRQIPNCTNGPTTRNCWDGVRDINTDYYTDFPVTGRVREYWLTVENSTFAPDGYRRTVLTFNGTLPGPTLYADWGDTVRIHVTNNLEYNGTSVHWHGVRQLGTTEQDGVNGITQCPCIPPLTLDTIDANDFTGALAPGNSQTYEWNATQYGPSWYHSHFSLQYADGAAGALVINGPASANYDEDLGPILLGDWYHPTAFALWQNIPTDGPQPADNGLINGMNVFDCSKLTDTNCVGGGKRFHTEFKPGKKYLLRFINIATDTFFKVSLDNHTMTIISTDFVPIKPYETEFISIGIGERYQVIIEANQATDNYWLRAISQAACGAANTNRLNIRGIVQYSGAKNTEPTSSPRFVPGSCDDEPMGKLVPVVAIDVPPSDLGVSQQEEVTMSVPDRIYWKLNGISAKIDWSNPTLLQVAKGETYPEDYSVLEIGRPNSWYYLVIETALPIEHPIHLHGHDFHLIAQEAGAFDASKVNATWTNPPRRDVAMLPRNGYMVIAFKTDNPGVWLLHCHIAWHVSGGFALQFVERKAELVKMFNPPSAWHDTCSTWSTYSASSINPPQIDSGLRKRVYRDF</sequence>
<dbReference type="InterPro" id="IPR001117">
    <property type="entry name" value="Cu-oxidase_2nd"/>
</dbReference>
<evidence type="ECO:0000259" key="10">
    <source>
        <dbReference type="Pfam" id="PF07732"/>
    </source>
</evidence>
<dbReference type="Pfam" id="PF00394">
    <property type="entry name" value="Cu-oxidase"/>
    <property type="match status" value="1"/>
</dbReference>
<evidence type="ECO:0000256" key="4">
    <source>
        <dbReference type="ARBA" id="ARBA00023002"/>
    </source>
</evidence>
<proteinExistence type="inferred from homology"/>
<dbReference type="Gene3D" id="2.60.40.420">
    <property type="entry name" value="Cupredoxins - blue copper proteins"/>
    <property type="match status" value="3"/>
</dbReference>
<dbReference type="InterPro" id="IPR011707">
    <property type="entry name" value="Cu-oxidase-like_N"/>
</dbReference>
<keyword evidence="12" id="KW-1185">Reference proteome</keyword>
<keyword evidence="3" id="KW-0677">Repeat</keyword>
<feature type="domain" description="Plastocyanin-like" evidence="9">
    <location>
        <begin position="441"/>
        <end position="564"/>
    </location>
</feature>
<dbReference type="PANTHER" id="PTHR11709:SF502">
    <property type="entry name" value="MULTICOPPER OXIDASE"/>
    <property type="match status" value="1"/>
</dbReference>
<evidence type="ECO:0000259" key="8">
    <source>
        <dbReference type="Pfam" id="PF00394"/>
    </source>
</evidence>
<evidence type="ECO:0000256" key="5">
    <source>
        <dbReference type="ARBA" id="ARBA00023008"/>
    </source>
</evidence>
<accession>A0A292PQK7</accession>
<dbReference type="GO" id="GO:0016491">
    <property type="term" value="F:oxidoreductase activity"/>
    <property type="evidence" value="ECO:0007669"/>
    <property type="project" value="UniProtKB-KW"/>
</dbReference>
<dbReference type="Pfam" id="PF07732">
    <property type="entry name" value="Cu-oxidase_3"/>
    <property type="match status" value="1"/>
</dbReference>
<dbReference type="AlphaFoldDB" id="A0A292PQK7"/>
<dbReference type="Proteomes" id="UP001412239">
    <property type="component" value="Unassembled WGS sequence"/>
</dbReference>
<keyword evidence="4" id="KW-0560">Oxidoreductase</keyword>
<keyword evidence="5" id="KW-0186">Copper</keyword>
<evidence type="ECO:0000259" key="9">
    <source>
        <dbReference type="Pfam" id="PF07731"/>
    </source>
</evidence>
<dbReference type="CDD" id="cd13854">
    <property type="entry name" value="CuRO_1_MaLCC_like"/>
    <property type="match status" value="1"/>
</dbReference>
<keyword evidence="6" id="KW-0325">Glycoprotein</keyword>
<keyword evidence="7" id="KW-0732">Signal</keyword>
<feature type="signal peptide" evidence="7">
    <location>
        <begin position="1"/>
        <end position="18"/>
    </location>
</feature>
<name>A0A292PQK7_9PEZI</name>
<dbReference type="InterPro" id="IPR008972">
    <property type="entry name" value="Cupredoxin"/>
</dbReference>
<comment type="similarity">
    <text evidence="1">Belongs to the multicopper oxidase family.</text>
</comment>
<evidence type="ECO:0000313" key="12">
    <source>
        <dbReference type="Proteomes" id="UP001412239"/>
    </source>
</evidence>
<feature type="domain" description="Plastocyanin-like" evidence="8">
    <location>
        <begin position="223"/>
        <end position="377"/>
    </location>
</feature>
<dbReference type="InterPro" id="IPR045087">
    <property type="entry name" value="Cu-oxidase_fam"/>
</dbReference>